<dbReference type="Proteomes" id="UP001497516">
    <property type="component" value="Chromosome 4"/>
</dbReference>
<gene>
    <name evidence="1" type="ORF">LTRI10_LOCUS24579</name>
</gene>
<accession>A0AAV2EBN1</accession>
<dbReference type="AlphaFoldDB" id="A0AAV2EBN1"/>
<evidence type="ECO:0000313" key="1">
    <source>
        <dbReference type="EMBL" id="CAL1383295.1"/>
    </source>
</evidence>
<name>A0AAV2EBN1_9ROSI</name>
<protein>
    <recommendedName>
        <fullName evidence="3">Reverse transcriptase</fullName>
    </recommendedName>
</protein>
<sequence length="147" mass="16908">MKLKSILKDYEKESVQLVNFQKSAVSFNQNTKPHAKLENSGILEMTLIEKYEKYLGLATMAGRSKNELFTGILDRIRKKLKVWKEKTLSAAAREVLIKSVAQAQLTYVMSVFKVPDGVIDEAHNLITNFWWGHRGTERRAHWVGERS</sequence>
<evidence type="ECO:0000313" key="2">
    <source>
        <dbReference type="Proteomes" id="UP001497516"/>
    </source>
</evidence>
<dbReference type="PANTHER" id="PTHR33116:SF86">
    <property type="entry name" value="REVERSE TRANSCRIPTASE DOMAIN-CONTAINING PROTEIN"/>
    <property type="match status" value="1"/>
</dbReference>
<dbReference type="PANTHER" id="PTHR33116">
    <property type="entry name" value="REVERSE TRANSCRIPTASE ZINC-BINDING DOMAIN-CONTAINING PROTEIN-RELATED-RELATED"/>
    <property type="match status" value="1"/>
</dbReference>
<dbReference type="EMBL" id="OZ034817">
    <property type="protein sequence ID" value="CAL1383295.1"/>
    <property type="molecule type" value="Genomic_DNA"/>
</dbReference>
<reference evidence="1 2" key="1">
    <citation type="submission" date="2024-04" db="EMBL/GenBank/DDBJ databases">
        <authorList>
            <person name="Fracassetti M."/>
        </authorList>
    </citation>
    <scope>NUCLEOTIDE SEQUENCE [LARGE SCALE GENOMIC DNA]</scope>
</reference>
<proteinExistence type="predicted"/>
<evidence type="ECO:0008006" key="3">
    <source>
        <dbReference type="Google" id="ProtNLM"/>
    </source>
</evidence>
<keyword evidence="2" id="KW-1185">Reference proteome</keyword>
<organism evidence="1 2">
    <name type="scientific">Linum trigynum</name>
    <dbReference type="NCBI Taxonomy" id="586398"/>
    <lineage>
        <taxon>Eukaryota</taxon>
        <taxon>Viridiplantae</taxon>
        <taxon>Streptophyta</taxon>
        <taxon>Embryophyta</taxon>
        <taxon>Tracheophyta</taxon>
        <taxon>Spermatophyta</taxon>
        <taxon>Magnoliopsida</taxon>
        <taxon>eudicotyledons</taxon>
        <taxon>Gunneridae</taxon>
        <taxon>Pentapetalae</taxon>
        <taxon>rosids</taxon>
        <taxon>fabids</taxon>
        <taxon>Malpighiales</taxon>
        <taxon>Linaceae</taxon>
        <taxon>Linum</taxon>
    </lineage>
</organism>